<evidence type="ECO:0000313" key="1">
    <source>
        <dbReference type="EMBL" id="CAH1778487.1"/>
    </source>
</evidence>
<protein>
    <submittedName>
        <fullName evidence="1">Uncharacterized protein</fullName>
    </submittedName>
</protein>
<proteinExistence type="predicted"/>
<gene>
    <name evidence="1" type="ORF">OFUS_LOCUS5396</name>
</gene>
<dbReference type="OrthoDB" id="6160177at2759"/>
<dbReference type="EMBL" id="CAIIXF020000003">
    <property type="protein sequence ID" value="CAH1778487.1"/>
    <property type="molecule type" value="Genomic_DNA"/>
</dbReference>
<dbReference type="Proteomes" id="UP000749559">
    <property type="component" value="Unassembled WGS sequence"/>
</dbReference>
<sequence>MSRPSRWSPLQESALGKRADLKSLNLCGSIRTKCMCGLGYLGEVINLTHQQAGWLFNHLGHCEDVHKLHYKSTSSSIERIEVAKLCLLVDNNKVKQNVGKNLDDISLQDMVYSNDSQKDEAGSSNDASLDEKLLNTVLNDPVCPEDEANLEKAINKTAENLKDSDTPLLSEPELSTPILKRKRKVGPVLRLSIRFLRTGVDINDTDAVNASVVWQEEDPISRDNENLNIYQTKMSGFVVKSGEPKTIENYAYKFSKWNNESSLRSLSANQAFSITVEIIKNIVFKNESFVCRKMFWGT</sequence>
<name>A0A8S4NBI1_OWEFU</name>
<keyword evidence="2" id="KW-1185">Reference proteome</keyword>
<dbReference type="AlphaFoldDB" id="A0A8S4NBI1"/>
<reference evidence="1" key="1">
    <citation type="submission" date="2022-03" db="EMBL/GenBank/DDBJ databases">
        <authorList>
            <person name="Martin C."/>
        </authorList>
    </citation>
    <scope>NUCLEOTIDE SEQUENCE</scope>
</reference>
<organism evidence="1 2">
    <name type="scientific">Owenia fusiformis</name>
    <name type="common">Polychaete worm</name>
    <dbReference type="NCBI Taxonomy" id="6347"/>
    <lineage>
        <taxon>Eukaryota</taxon>
        <taxon>Metazoa</taxon>
        <taxon>Spiralia</taxon>
        <taxon>Lophotrochozoa</taxon>
        <taxon>Annelida</taxon>
        <taxon>Polychaeta</taxon>
        <taxon>Sedentaria</taxon>
        <taxon>Canalipalpata</taxon>
        <taxon>Sabellida</taxon>
        <taxon>Oweniida</taxon>
        <taxon>Oweniidae</taxon>
        <taxon>Owenia</taxon>
    </lineage>
</organism>
<comment type="caution">
    <text evidence="1">The sequence shown here is derived from an EMBL/GenBank/DDBJ whole genome shotgun (WGS) entry which is preliminary data.</text>
</comment>
<accession>A0A8S4NBI1</accession>
<evidence type="ECO:0000313" key="2">
    <source>
        <dbReference type="Proteomes" id="UP000749559"/>
    </source>
</evidence>